<dbReference type="InterPro" id="IPR007890">
    <property type="entry name" value="CHASE2"/>
</dbReference>
<evidence type="ECO:0000256" key="5">
    <source>
        <dbReference type="ARBA" id="ARBA00022679"/>
    </source>
</evidence>
<organism evidence="8 9">
    <name type="scientific">Candidimonas nitroreducens</name>
    <dbReference type="NCBI Taxonomy" id="683354"/>
    <lineage>
        <taxon>Bacteria</taxon>
        <taxon>Pseudomonadati</taxon>
        <taxon>Pseudomonadota</taxon>
        <taxon>Betaproteobacteria</taxon>
        <taxon>Burkholderiales</taxon>
        <taxon>Alcaligenaceae</taxon>
        <taxon>Candidimonas</taxon>
    </lineage>
</organism>
<dbReference type="CDD" id="cd00075">
    <property type="entry name" value="HATPase"/>
    <property type="match status" value="1"/>
</dbReference>
<name>A0A225MRB8_9BURK</name>
<protein>
    <recommendedName>
        <fullName evidence="3">histidine kinase</fullName>
        <ecNumber evidence="3">2.7.13.3</ecNumber>
    </recommendedName>
</protein>
<dbReference type="InterPro" id="IPR050351">
    <property type="entry name" value="BphY/WalK/GraS-like"/>
</dbReference>
<dbReference type="InterPro" id="IPR003661">
    <property type="entry name" value="HisK_dim/P_dom"/>
</dbReference>
<dbReference type="Pfam" id="PF05226">
    <property type="entry name" value="CHASE2"/>
    <property type="match status" value="1"/>
</dbReference>
<comment type="caution">
    <text evidence="8">The sequence shown here is derived from an EMBL/GenBank/DDBJ whole genome shotgun (WGS) entry which is preliminary data.</text>
</comment>
<dbReference type="InterPro" id="IPR035965">
    <property type="entry name" value="PAS-like_dom_sf"/>
</dbReference>
<reference evidence="9" key="1">
    <citation type="submission" date="2017-06" db="EMBL/GenBank/DDBJ databases">
        <title>Herbaspirillum phytohormonus sp. nov., isolated from the root nodule of Robinia pseudoacacia in lead-zinc mine.</title>
        <authorList>
            <person name="Fan M."/>
            <person name="Lin Y."/>
        </authorList>
    </citation>
    <scope>NUCLEOTIDE SEQUENCE [LARGE SCALE GENOMIC DNA]</scope>
    <source>
        <strain evidence="9">SC-089</strain>
    </source>
</reference>
<dbReference type="SMART" id="SM00387">
    <property type="entry name" value="HATPase_c"/>
    <property type="match status" value="1"/>
</dbReference>
<dbReference type="SUPFAM" id="SSF55874">
    <property type="entry name" value="ATPase domain of HSP90 chaperone/DNA topoisomerase II/histidine kinase"/>
    <property type="match status" value="1"/>
</dbReference>
<dbReference type="GO" id="GO:0030295">
    <property type="term" value="F:protein kinase activator activity"/>
    <property type="evidence" value="ECO:0007669"/>
    <property type="project" value="TreeGrafter"/>
</dbReference>
<feature type="domain" description="Histidine kinase" evidence="7">
    <location>
        <begin position="570"/>
        <end position="784"/>
    </location>
</feature>
<dbReference type="SMART" id="SM01080">
    <property type="entry name" value="CHASE2"/>
    <property type="match status" value="1"/>
</dbReference>
<evidence type="ECO:0000259" key="7">
    <source>
        <dbReference type="PROSITE" id="PS50109"/>
    </source>
</evidence>
<dbReference type="PANTHER" id="PTHR42878:SF13">
    <property type="entry name" value="HISTIDINE KINASE"/>
    <property type="match status" value="1"/>
</dbReference>
<dbReference type="CDD" id="cd00082">
    <property type="entry name" value="HisKA"/>
    <property type="match status" value="1"/>
</dbReference>
<dbReference type="OrthoDB" id="9806704at2"/>
<dbReference type="AlphaFoldDB" id="A0A225MRB8"/>
<evidence type="ECO:0000256" key="6">
    <source>
        <dbReference type="ARBA" id="ARBA00022777"/>
    </source>
</evidence>
<dbReference type="RefSeq" id="WP_088602193.1">
    <property type="nucleotide sequence ID" value="NZ_NJIH01000003.1"/>
</dbReference>
<dbReference type="PRINTS" id="PR00344">
    <property type="entry name" value="BCTRLSENSOR"/>
</dbReference>
<keyword evidence="4" id="KW-0597">Phosphoprotein</keyword>
<evidence type="ECO:0000256" key="1">
    <source>
        <dbReference type="ARBA" id="ARBA00000085"/>
    </source>
</evidence>
<dbReference type="GO" id="GO:0000156">
    <property type="term" value="F:phosphorelay response regulator activity"/>
    <property type="evidence" value="ECO:0007669"/>
    <property type="project" value="TreeGrafter"/>
</dbReference>
<dbReference type="GO" id="GO:0005886">
    <property type="term" value="C:plasma membrane"/>
    <property type="evidence" value="ECO:0007669"/>
    <property type="project" value="UniProtKB-SubCell"/>
</dbReference>
<dbReference type="Proteomes" id="UP000214603">
    <property type="component" value="Unassembled WGS sequence"/>
</dbReference>
<dbReference type="Pfam" id="PF02518">
    <property type="entry name" value="HATPase_c"/>
    <property type="match status" value="1"/>
</dbReference>
<evidence type="ECO:0000256" key="4">
    <source>
        <dbReference type="ARBA" id="ARBA00022553"/>
    </source>
</evidence>
<dbReference type="GO" id="GO:0007234">
    <property type="term" value="P:osmosensory signaling via phosphorelay pathway"/>
    <property type="evidence" value="ECO:0007669"/>
    <property type="project" value="TreeGrafter"/>
</dbReference>
<evidence type="ECO:0000256" key="3">
    <source>
        <dbReference type="ARBA" id="ARBA00012438"/>
    </source>
</evidence>
<dbReference type="GO" id="GO:0000155">
    <property type="term" value="F:phosphorelay sensor kinase activity"/>
    <property type="evidence" value="ECO:0007669"/>
    <property type="project" value="InterPro"/>
</dbReference>
<dbReference type="Gene3D" id="3.30.565.10">
    <property type="entry name" value="Histidine kinase-like ATPase, C-terminal domain"/>
    <property type="match status" value="1"/>
</dbReference>
<keyword evidence="5" id="KW-0808">Transferase</keyword>
<accession>A0A225MRB8</accession>
<dbReference type="EC" id="2.7.13.3" evidence="3"/>
<comment type="subcellular location">
    <subcellularLocation>
        <location evidence="2">Cell inner membrane</location>
        <topology evidence="2">Multi-pass membrane protein</topology>
    </subcellularLocation>
</comment>
<keyword evidence="6 8" id="KW-0418">Kinase</keyword>
<dbReference type="InterPro" id="IPR003594">
    <property type="entry name" value="HATPase_dom"/>
</dbReference>
<dbReference type="Gene3D" id="3.30.450.20">
    <property type="entry name" value="PAS domain"/>
    <property type="match status" value="1"/>
</dbReference>
<dbReference type="InterPro" id="IPR005467">
    <property type="entry name" value="His_kinase_dom"/>
</dbReference>
<evidence type="ECO:0000256" key="2">
    <source>
        <dbReference type="ARBA" id="ARBA00004429"/>
    </source>
</evidence>
<dbReference type="PIRSF" id="PIRSF037347">
    <property type="entry name" value="STHK_CHASE2_PAS_prd"/>
    <property type="match status" value="1"/>
</dbReference>
<dbReference type="InterPro" id="IPR036097">
    <property type="entry name" value="HisK_dim/P_sf"/>
</dbReference>
<keyword evidence="9" id="KW-1185">Reference proteome</keyword>
<dbReference type="Gene3D" id="1.10.287.130">
    <property type="match status" value="1"/>
</dbReference>
<sequence>MTRRPRRSRRGFWDRLDRRIFFEWQMVLAALALFTFLLSYFAADTGLARLNQVFYDASLVTSSSRPALQDIVIIAIDDGSLDELGHWPWRREVHARLLDKLHAARAVGMDIMFDAPVSYFPQDDVLLAQAIHAQGRVVMPLVLDGQSVRRPLPALAEAARTMGYINIRPDSDGTVRSITLGHEFASGRYLPHFVVALLEAAGAHEVLARLPPPTTLAPRLIPYAGGPGHFTMYSYRAVLDGAVPETAFAGKYVLIGAWSTGLGDAFPTPLAGSGKGMAGVEILANALQASIQDAWIHTPTRLQTALLAVLPVIIACLLMRYLSPRRSLFVTVSILAAIVIDDWLYMRYAHGWVAPAAALIGTALSYPVWSWRSQEAALGQIDRELSRLQHEHTPFREHALIRDAGGGDQSLPGRVIKLHSAIDQVRHLRRFFADSLDATPDPTVIFDTDGVLRFASAAALAYAQRLDDARPADGTVADEYLRSIVTAADLRHRISLLLGQAGAKGPPDGAPVLDLWHQGIEVKDRGGHDMLLKGLPIRRADGSSAGTILTLVDISPIREAQRRREETLRFVSHDMRSPQNSILALLELQRNPRTALPEPELLARIGQYSRKTLRLVDGFVQLARAESMAMAYRPMNLVDLLSEICDEYWALAHKRGSSVELRCDESEAPVQGDHDMLGRALGNLVDNAIKYSPADSRVLCRLGAQARYWVVEIQDQGRGMDQAQLATLFTPFVRLDEDRPDNPPGAGLGLAFVKAVITRHGGTIEAASRPGAGSIFTVRLPRESESGADDSSSLM</sequence>
<proteinExistence type="predicted"/>
<dbReference type="SUPFAM" id="SSF47384">
    <property type="entry name" value="Homodimeric domain of signal transducing histidine kinase"/>
    <property type="match status" value="1"/>
</dbReference>
<comment type="catalytic activity">
    <reaction evidence="1">
        <text>ATP + protein L-histidine = ADP + protein N-phospho-L-histidine.</text>
        <dbReference type="EC" id="2.7.13.3"/>
    </reaction>
</comment>
<evidence type="ECO:0000313" key="9">
    <source>
        <dbReference type="Proteomes" id="UP000214603"/>
    </source>
</evidence>
<dbReference type="InterPro" id="IPR036890">
    <property type="entry name" value="HATPase_C_sf"/>
</dbReference>
<dbReference type="EMBL" id="NJIH01000003">
    <property type="protein sequence ID" value="OWT63612.1"/>
    <property type="molecule type" value="Genomic_DNA"/>
</dbReference>
<dbReference type="InterPro" id="IPR004358">
    <property type="entry name" value="Sig_transdc_His_kin-like_C"/>
</dbReference>
<gene>
    <name evidence="8" type="ORF">CEY11_04615</name>
</gene>
<dbReference type="SUPFAM" id="SSF55785">
    <property type="entry name" value="PYP-like sensor domain (PAS domain)"/>
    <property type="match status" value="1"/>
</dbReference>
<dbReference type="PANTHER" id="PTHR42878">
    <property type="entry name" value="TWO-COMPONENT HISTIDINE KINASE"/>
    <property type="match status" value="1"/>
</dbReference>
<dbReference type="InterPro" id="IPR017181">
    <property type="entry name" value="Sig_transdc_His_kin_CHASE2"/>
</dbReference>
<dbReference type="FunFam" id="3.30.565.10:FF:000006">
    <property type="entry name" value="Sensor histidine kinase WalK"/>
    <property type="match status" value="1"/>
</dbReference>
<evidence type="ECO:0000313" key="8">
    <source>
        <dbReference type="EMBL" id="OWT63612.1"/>
    </source>
</evidence>
<dbReference type="PROSITE" id="PS50109">
    <property type="entry name" value="HIS_KIN"/>
    <property type="match status" value="1"/>
</dbReference>